<evidence type="ECO:0000256" key="1">
    <source>
        <dbReference type="SAM" id="SignalP"/>
    </source>
</evidence>
<dbReference type="AlphaFoldDB" id="A0AAJ0B3E0"/>
<evidence type="ECO:0000313" key="3">
    <source>
        <dbReference type="Proteomes" id="UP001239445"/>
    </source>
</evidence>
<proteinExistence type="predicted"/>
<organism evidence="2 3">
    <name type="scientific">Echria macrotheca</name>
    <dbReference type="NCBI Taxonomy" id="438768"/>
    <lineage>
        <taxon>Eukaryota</taxon>
        <taxon>Fungi</taxon>
        <taxon>Dikarya</taxon>
        <taxon>Ascomycota</taxon>
        <taxon>Pezizomycotina</taxon>
        <taxon>Sordariomycetes</taxon>
        <taxon>Sordariomycetidae</taxon>
        <taxon>Sordariales</taxon>
        <taxon>Schizotheciaceae</taxon>
        <taxon>Echria</taxon>
    </lineage>
</organism>
<evidence type="ECO:0000313" key="2">
    <source>
        <dbReference type="EMBL" id="KAK1750916.1"/>
    </source>
</evidence>
<keyword evidence="1" id="KW-0732">Signal</keyword>
<gene>
    <name evidence="2" type="ORF">QBC47DRAFT_364879</name>
</gene>
<dbReference type="EMBL" id="MU839844">
    <property type="protein sequence ID" value="KAK1750916.1"/>
    <property type="molecule type" value="Genomic_DNA"/>
</dbReference>
<sequence length="127" mass="14395">MHLPTLLALLFLAPAGEASGWLDIFKKKKPEPGPKIFRCDQYWGKTRFRCLSSVEDECYNCLGCCEPCNYLPKGSTEYAACFANCDPDPEMCVALECFTPGGRERVQCYNERMASIPEPRDFVHLWG</sequence>
<keyword evidence="3" id="KW-1185">Reference proteome</keyword>
<feature type="chain" id="PRO_5042555060" evidence="1">
    <location>
        <begin position="19"/>
        <end position="127"/>
    </location>
</feature>
<name>A0AAJ0B3E0_9PEZI</name>
<comment type="caution">
    <text evidence="2">The sequence shown here is derived from an EMBL/GenBank/DDBJ whole genome shotgun (WGS) entry which is preliminary data.</text>
</comment>
<accession>A0AAJ0B3E0</accession>
<feature type="signal peptide" evidence="1">
    <location>
        <begin position="1"/>
        <end position="18"/>
    </location>
</feature>
<reference evidence="2" key="1">
    <citation type="submission" date="2023-06" db="EMBL/GenBank/DDBJ databases">
        <title>Genome-scale phylogeny and comparative genomics of the fungal order Sordariales.</title>
        <authorList>
            <consortium name="Lawrence Berkeley National Laboratory"/>
            <person name="Hensen N."/>
            <person name="Bonometti L."/>
            <person name="Westerberg I."/>
            <person name="Brannstrom I.O."/>
            <person name="Guillou S."/>
            <person name="Cros-Aarteil S."/>
            <person name="Calhoun S."/>
            <person name="Haridas S."/>
            <person name="Kuo A."/>
            <person name="Mondo S."/>
            <person name="Pangilinan J."/>
            <person name="Riley R."/>
            <person name="Labutti K."/>
            <person name="Andreopoulos B."/>
            <person name="Lipzen A."/>
            <person name="Chen C."/>
            <person name="Yanf M."/>
            <person name="Daum C."/>
            <person name="Ng V."/>
            <person name="Clum A."/>
            <person name="Steindorff A."/>
            <person name="Ohm R."/>
            <person name="Martin F."/>
            <person name="Silar P."/>
            <person name="Natvig D."/>
            <person name="Lalanne C."/>
            <person name="Gautier V."/>
            <person name="Ament-Velasquez S.L."/>
            <person name="Kruys A."/>
            <person name="Hutchinson M.I."/>
            <person name="Powell A.J."/>
            <person name="Barry K."/>
            <person name="Miller A.N."/>
            <person name="Grigoriev I.V."/>
            <person name="Debuchy R."/>
            <person name="Gladieux P."/>
            <person name="Thoren M.H."/>
            <person name="Johannesson H."/>
        </authorList>
    </citation>
    <scope>NUCLEOTIDE SEQUENCE</scope>
    <source>
        <strain evidence="2">PSN4</strain>
    </source>
</reference>
<protein>
    <submittedName>
        <fullName evidence="2">Uncharacterized protein</fullName>
    </submittedName>
</protein>
<dbReference type="Proteomes" id="UP001239445">
    <property type="component" value="Unassembled WGS sequence"/>
</dbReference>